<comment type="caution">
    <text evidence="2">The sequence shown here is derived from an EMBL/GenBank/DDBJ whole genome shotgun (WGS) entry which is preliminary data.</text>
</comment>
<feature type="transmembrane region" description="Helical" evidence="1">
    <location>
        <begin position="47"/>
        <end position="63"/>
    </location>
</feature>
<sequence>MTNDEIEKKLLDKGFTEKNIQHMRKIISRDKTHKETYQSLLGNLKKRFLAGCVIVLILFAFTVPELVNQERTDFISIYITLALALFIVYIMAPMNLAWKAYRYLKKEG</sequence>
<dbReference type="Proteomes" id="UP000047420">
    <property type="component" value="Unassembled WGS sequence"/>
</dbReference>
<keyword evidence="1" id="KW-0472">Membrane</keyword>
<keyword evidence="3" id="KW-1185">Reference proteome</keyword>
<organism evidence="2 3">
    <name type="scientific">Yersinia wautersii</name>
    <dbReference type="NCBI Taxonomy" id="1341643"/>
    <lineage>
        <taxon>Bacteria</taxon>
        <taxon>Pseudomonadati</taxon>
        <taxon>Pseudomonadota</taxon>
        <taxon>Gammaproteobacteria</taxon>
        <taxon>Enterobacterales</taxon>
        <taxon>Yersiniaceae</taxon>
        <taxon>Yersinia</taxon>
    </lineage>
</organism>
<evidence type="ECO:0000313" key="2">
    <source>
        <dbReference type="EMBL" id="CRG52253.1"/>
    </source>
</evidence>
<feature type="transmembrane region" description="Helical" evidence="1">
    <location>
        <begin position="75"/>
        <end position="98"/>
    </location>
</feature>
<dbReference type="EMBL" id="CVMG01000042">
    <property type="protein sequence ID" value="CRG52253.1"/>
    <property type="molecule type" value="Genomic_DNA"/>
</dbReference>
<dbReference type="RefSeq" id="WP_033852692.1">
    <property type="nucleotide sequence ID" value="NZ_CBLG010000087.1"/>
</dbReference>
<gene>
    <name evidence="2" type="ORF">ERS008478_03922</name>
</gene>
<accession>A0ABM9TK03</accession>
<reference evidence="2 3" key="1">
    <citation type="submission" date="2015-03" db="EMBL/GenBank/DDBJ databases">
        <authorList>
            <consortium name="Pathogen Informatics"/>
            <person name="Murphy D."/>
        </authorList>
    </citation>
    <scope>NUCLEOTIDE SEQUENCE [LARGE SCALE GENOMIC DNA]</scope>
    <source>
        <strain evidence="2 3">WP-931201</strain>
    </source>
</reference>
<name>A0ABM9TK03_9GAMM</name>
<evidence type="ECO:0000313" key="3">
    <source>
        <dbReference type="Proteomes" id="UP000047420"/>
    </source>
</evidence>
<proteinExistence type="predicted"/>
<keyword evidence="1" id="KW-0812">Transmembrane</keyword>
<keyword evidence="1" id="KW-1133">Transmembrane helix</keyword>
<evidence type="ECO:0000256" key="1">
    <source>
        <dbReference type="SAM" id="Phobius"/>
    </source>
</evidence>
<protein>
    <submittedName>
        <fullName evidence="2">Membrane protein</fullName>
    </submittedName>
</protein>